<gene>
    <name evidence="13" type="ORF">HALTITAN_1556</name>
</gene>
<keyword evidence="3 11" id="KW-0813">Transport</keyword>
<feature type="transmembrane region" description="Helical" evidence="11">
    <location>
        <begin position="70"/>
        <end position="89"/>
    </location>
</feature>
<organism evidence="13 14">
    <name type="scientific">Vreelandella titanicae BH1</name>
    <dbReference type="NCBI Taxonomy" id="1204738"/>
    <lineage>
        <taxon>Bacteria</taxon>
        <taxon>Pseudomonadati</taxon>
        <taxon>Pseudomonadota</taxon>
        <taxon>Gammaproteobacteria</taxon>
        <taxon>Oceanospirillales</taxon>
        <taxon>Halomonadaceae</taxon>
        <taxon>Vreelandella</taxon>
    </lineage>
</organism>
<sequence length="277" mass="31207">MPVSDPQTLASLTRPSRTPMLTKLPGLLEPHRIILLLIFIVGLVAAIQLMDWSWLPRYLPKLWEGLQMTLIMLVSSVVVGFLIALPLGLAQVKGAWPLRWLATGFCTVIRGTPLLLQLWLFYFGLGALFGQFPEIRDSWAWDYLRQAWPYGFIALTVSFAAYQGEVMRGAFAGVPHGELEAAKAFGMSRRKVFSRVWFPRAVHRALPTLTGEIILQLKSTPLVATITVMDLYAVITQVRQTTYLTYEPLLFLVAVYLCLSGVLIVGLRWLENRVPQH</sequence>
<dbReference type="GO" id="GO:0022857">
    <property type="term" value="F:transmembrane transporter activity"/>
    <property type="evidence" value="ECO:0007669"/>
    <property type="project" value="InterPro"/>
</dbReference>
<dbReference type="CDD" id="cd06261">
    <property type="entry name" value="TM_PBP2"/>
    <property type="match status" value="1"/>
</dbReference>
<dbReference type="PROSITE" id="PS50928">
    <property type="entry name" value="ABC_TM1"/>
    <property type="match status" value="1"/>
</dbReference>
<name>L9U9I0_9GAMM</name>
<keyword evidence="6 11" id="KW-0812">Transmembrane</keyword>
<evidence type="ECO:0000256" key="11">
    <source>
        <dbReference type="RuleBase" id="RU363032"/>
    </source>
</evidence>
<accession>L9U9I0</accession>
<keyword evidence="9 11" id="KW-0472">Membrane</keyword>
<evidence type="ECO:0000256" key="3">
    <source>
        <dbReference type="ARBA" id="ARBA00022448"/>
    </source>
</evidence>
<evidence type="ECO:0000259" key="12">
    <source>
        <dbReference type="PROSITE" id="PS50928"/>
    </source>
</evidence>
<evidence type="ECO:0000256" key="5">
    <source>
        <dbReference type="ARBA" id="ARBA00022519"/>
    </source>
</evidence>
<dbReference type="Proteomes" id="UP000011651">
    <property type="component" value="Unassembled WGS sequence"/>
</dbReference>
<dbReference type="PATRIC" id="fig|1204738.3.peg.2321"/>
<evidence type="ECO:0000256" key="4">
    <source>
        <dbReference type="ARBA" id="ARBA00022475"/>
    </source>
</evidence>
<dbReference type="AlphaFoldDB" id="L9U9I0"/>
<dbReference type="PANTHER" id="PTHR30614:SF10">
    <property type="entry name" value="ARGININE ABC TRANSPORTER PERMEASE PROTEIN ARTM"/>
    <property type="match status" value="1"/>
</dbReference>
<dbReference type="NCBIfam" id="TIGR01726">
    <property type="entry name" value="HEQRo_perm_3TM"/>
    <property type="match status" value="1"/>
</dbReference>
<dbReference type="InterPro" id="IPR010065">
    <property type="entry name" value="AA_ABC_transptr_permease_3TM"/>
</dbReference>
<dbReference type="InterPro" id="IPR035906">
    <property type="entry name" value="MetI-like_sf"/>
</dbReference>
<dbReference type="GO" id="GO:0006865">
    <property type="term" value="P:amino acid transport"/>
    <property type="evidence" value="ECO:0007669"/>
    <property type="project" value="UniProtKB-KW"/>
</dbReference>
<keyword evidence="4" id="KW-1003">Cell membrane</keyword>
<dbReference type="Gene3D" id="1.10.3720.10">
    <property type="entry name" value="MetI-like"/>
    <property type="match status" value="1"/>
</dbReference>
<evidence type="ECO:0000256" key="10">
    <source>
        <dbReference type="ARBA" id="ARBA00040319"/>
    </source>
</evidence>
<dbReference type="InterPro" id="IPR043429">
    <property type="entry name" value="ArtM/GltK/GlnP/TcyL/YhdX-like"/>
</dbReference>
<keyword evidence="7" id="KW-0029">Amino-acid transport</keyword>
<evidence type="ECO:0000313" key="13">
    <source>
        <dbReference type="EMBL" id="ELY21560.1"/>
    </source>
</evidence>
<dbReference type="SUPFAM" id="SSF161098">
    <property type="entry name" value="MetI-like"/>
    <property type="match status" value="1"/>
</dbReference>
<reference evidence="13 14" key="1">
    <citation type="journal article" date="2013" name="Genome Announc.">
        <title>Draft Genome of the Marine Gammaproteobacterium Halomonas titanicae.</title>
        <authorList>
            <person name="Sanchez-Porro C."/>
            <person name="de la Haba R.R."/>
            <person name="Cruz-Hernandez N."/>
            <person name="Gonzalez J.M."/>
            <person name="Reyes-Guirao C."/>
            <person name="Navarro-Sampedro L."/>
            <person name="Carballo M."/>
            <person name="Ventosa A."/>
        </authorList>
    </citation>
    <scope>NUCLEOTIDE SEQUENCE [LARGE SCALE GENOMIC DNA]</scope>
    <source>
        <strain evidence="13 14">BH1</strain>
    </source>
</reference>
<evidence type="ECO:0000256" key="7">
    <source>
        <dbReference type="ARBA" id="ARBA00022970"/>
    </source>
</evidence>
<proteinExistence type="inferred from homology"/>
<protein>
    <recommendedName>
        <fullName evidence="10">Arginine ABC transporter permease protein ArtM</fullName>
    </recommendedName>
</protein>
<evidence type="ECO:0000256" key="9">
    <source>
        <dbReference type="ARBA" id="ARBA00023136"/>
    </source>
</evidence>
<evidence type="ECO:0000256" key="8">
    <source>
        <dbReference type="ARBA" id="ARBA00022989"/>
    </source>
</evidence>
<comment type="caution">
    <text evidence="13">The sequence shown here is derived from an EMBL/GenBank/DDBJ whole genome shotgun (WGS) entry which is preliminary data.</text>
</comment>
<dbReference type="PANTHER" id="PTHR30614">
    <property type="entry name" value="MEMBRANE COMPONENT OF AMINO ACID ABC TRANSPORTER"/>
    <property type="match status" value="1"/>
</dbReference>
<dbReference type="InterPro" id="IPR000515">
    <property type="entry name" value="MetI-like"/>
</dbReference>
<dbReference type="GO" id="GO:0043190">
    <property type="term" value="C:ATP-binding cassette (ABC) transporter complex"/>
    <property type="evidence" value="ECO:0007669"/>
    <property type="project" value="InterPro"/>
</dbReference>
<dbReference type="EMBL" id="AOPO01000005">
    <property type="protein sequence ID" value="ELY21560.1"/>
    <property type="molecule type" value="Genomic_DNA"/>
</dbReference>
<comment type="subcellular location">
    <subcellularLocation>
        <location evidence="1">Cell inner membrane</location>
        <topology evidence="1">Multi-pass membrane protein</topology>
    </subcellularLocation>
    <subcellularLocation>
        <location evidence="11">Cell membrane</location>
        <topology evidence="11">Multi-pass membrane protein</topology>
    </subcellularLocation>
</comment>
<keyword evidence="8 11" id="KW-1133">Transmembrane helix</keyword>
<dbReference type="Pfam" id="PF00528">
    <property type="entry name" value="BPD_transp_1"/>
    <property type="match status" value="1"/>
</dbReference>
<evidence type="ECO:0000256" key="1">
    <source>
        <dbReference type="ARBA" id="ARBA00004429"/>
    </source>
</evidence>
<dbReference type="RefSeq" id="WP_009287212.1">
    <property type="nucleotide sequence ID" value="NZ_AOPO01000005.1"/>
</dbReference>
<feature type="transmembrane region" description="Helical" evidence="11">
    <location>
        <begin position="33"/>
        <end position="50"/>
    </location>
</feature>
<evidence type="ECO:0000256" key="6">
    <source>
        <dbReference type="ARBA" id="ARBA00022692"/>
    </source>
</evidence>
<keyword evidence="5" id="KW-0997">Cell inner membrane</keyword>
<feature type="transmembrane region" description="Helical" evidence="11">
    <location>
        <begin position="249"/>
        <end position="270"/>
    </location>
</feature>
<feature type="domain" description="ABC transmembrane type-1" evidence="12">
    <location>
        <begin position="66"/>
        <end position="268"/>
    </location>
</feature>
<evidence type="ECO:0000313" key="14">
    <source>
        <dbReference type="Proteomes" id="UP000011651"/>
    </source>
</evidence>
<comment type="similarity">
    <text evidence="2">Belongs to the binding-protein-dependent transport system permease family. HisMQ subfamily.</text>
</comment>
<evidence type="ECO:0000256" key="2">
    <source>
        <dbReference type="ARBA" id="ARBA00010072"/>
    </source>
</evidence>